<feature type="chain" id="PRO_5045631301" description="RcnB family protein" evidence="1">
    <location>
        <begin position="21"/>
        <end position="150"/>
    </location>
</feature>
<gene>
    <name evidence="2" type="ORF">GCM10022276_28440</name>
</gene>
<comment type="caution">
    <text evidence="2">The sequence shown here is derived from an EMBL/GenBank/DDBJ whole genome shotgun (WGS) entry which is preliminary data.</text>
</comment>
<dbReference type="RefSeq" id="WP_344700353.1">
    <property type="nucleotide sequence ID" value="NZ_BAABBM010000001.1"/>
</dbReference>
<evidence type="ECO:0000313" key="3">
    <source>
        <dbReference type="Proteomes" id="UP001500827"/>
    </source>
</evidence>
<name>A0ABP7LYA4_9SPHN</name>
<accession>A0ABP7LYA4</accession>
<dbReference type="EMBL" id="BAABBM010000001">
    <property type="protein sequence ID" value="GAA3908405.1"/>
    <property type="molecule type" value="Genomic_DNA"/>
</dbReference>
<organism evidence="2 3">
    <name type="scientific">Sphingomonas limnosediminicola</name>
    <dbReference type="NCBI Taxonomy" id="940133"/>
    <lineage>
        <taxon>Bacteria</taxon>
        <taxon>Pseudomonadati</taxon>
        <taxon>Pseudomonadota</taxon>
        <taxon>Alphaproteobacteria</taxon>
        <taxon>Sphingomonadales</taxon>
        <taxon>Sphingomonadaceae</taxon>
        <taxon>Sphingomonas</taxon>
    </lineage>
</organism>
<sequence length="150" mass="16724">MKEFFLLGVALLAVPSLASAQRVHRSSTTVHRSGTTVHRSTTTVKRTGHGHANYHRPVAGHPVYHPGNWNRAVVHGGVYHYPHGYSYHRWTVGRPLARVFLTPAYYYAGYAALGLMAPPPNYQWIRYGPDLMLVNLATGNVVDIRYGVFG</sequence>
<dbReference type="InterPro" id="IPR024572">
    <property type="entry name" value="RcnB"/>
</dbReference>
<proteinExistence type="predicted"/>
<evidence type="ECO:0000313" key="2">
    <source>
        <dbReference type="EMBL" id="GAA3908405.1"/>
    </source>
</evidence>
<dbReference type="Proteomes" id="UP001500827">
    <property type="component" value="Unassembled WGS sequence"/>
</dbReference>
<reference evidence="3" key="1">
    <citation type="journal article" date="2019" name="Int. J. Syst. Evol. Microbiol.">
        <title>The Global Catalogue of Microorganisms (GCM) 10K type strain sequencing project: providing services to taxonomists for standard genome sequencing and annotation.</title>
        <authorList>
            <consortium name="The Broad Institute Genomics Platform"/>
            <consortium name="The Broad Institute Genome Sequencing Center for Infectious Disease"/>
            <person name="Wu L."/>
            <person name="Ma J."/>
        </authorList>
    </citation>
    <scope>NUCLEOTIDE SEQUENCE [LARGE SCALE GENOMIC DNA]</scope>
    <source>
        <strain evidence="3">JCM 17543</strain>
    </source>
</reference>
<evidence type="ECO:0008006" key="4">
    <source>
        <dbReference type="Google" id="ProtNLM"/>
    </source>
</evidence>
<keyword evidence="1" id="KW-0732">Signal</keyword>
<dbReference type="Gene3D" id="3.10.450.160">
    <property type="entry name" value="inner membrane protein cigr"/>
    <property type="match status" value="1"/>
</dbReference>
<feature type="signal peptide" evidence="1">
    <location>
        <begin position="1"/>
        <end position="20"/>
    </location>
</feature>
<protein>
    <recommendedName>
        <fullName evidence="4">RcnB family protein</fullName>
    </recommendedName>
</protein>
<evidence type="ECO:0000256" key="1">
    <source>
        <dbReference type="SAM" id="SignalP"/>
    </source>
</evidence>
<keyword evidence="3" id="KW-1185">Reference proteome</keyword>
<dbReference type="Pfam" id="PF11776">
    <property type="entry name" value="RcnB"/>
    <property type="match status" value="1"/>
</dbReference>